<evidence type="ECO:0000256" key="1">
    <source>
        <dbReference type="ARBA" id="ARBA00023242"/>
    </source>
</evidence>
<feature type="domain" description="KIX" evidence="2">
    <location>
        <begin position="7"/>
        <end position="86"/>
    </location>
</feature>
<organism evidence="5">
    <name type="scientific">Angiostrongylus costaricensis</name>
    <name type="common">Nematode worm</name>
    <dbReference type="NCBI Taxonomy" id="334426"/>
    <lineage>
        <taxon>Eukaryota</taxon>
        <taxon>Metazoa</taxon>
        <taxon>Ecdysozoa</taxon>
        <taxon>Nematoda</taxon>
        <taxon>Chromadorea</taxon>
        <taxon>Rhabditida</taxon>
        <taxon>Rhabditina</taxon>
        <taxon>Rhabditomorpha</taxon>
        <taxon>Strongyloidea</taxon>
        <taxon>Metastrongylidae</taxon>
        <taxon>Angiostrongylus</taxon>
    </lineage>
</organism>
<dbReference type="Gene3D" id="1.10.246.20">
    <property type="entry name" value="Coactivator CBP, KIX domain"/>
    <property type="match status" value="1"/>
</dbReference>
<reference evidence="5" key="1">
    <citation type="submission" date="2017-02" db="UniProtKB">
        <authorList>
            <consortium name="WormBaseParasite"/>
        </authorList>
    </citation>
    <scope>IDENTIFICATION</scope>
</reference>
<keyword evidence="1" id="KW-0539">Nucleus</keyword>
<sequence>MAMVPMGTLKEWHQETSRDLRDHVVGRLAKTIFLSLGPIVTDNQRIRDAINTAQKVETATFELANDKKNSGLRVDGGVGVAAGGCRAGKPRLQQKRRSGCSECEALEI</sequence>
<dbReference type="InterPro" id="IPR036529">
    <property type="entry name" value="KIX_dom_sf"/>
</dbReference>
<dbReference type="GO" id="GO:0006355">
    <property type="term" value="P:regulation of DNA-templated transcription"/>
    <property type="evidence" value="ECO:0007669"/>
    <property type="project" value="InterPro"/>
</dbReference>
<dbReference type="STRING" id="334426.A0A0R3PE51"/>
<accession>A0A0R3PE51</accession>
<dbReference type="GO" id="GO:0003712">
    <property type="term" value="F:transcription coregulator activity"/>
    <property type="evidence" value="ECO:0007669"/>
    <property type="project" value="InterPro"/>
</dbReference>
<protein>
    <submittedName>
        <fullName evidence="5">KIX domain-containing protein</fullName>
    </submittedName>
</protein>
<evidence type="ECO:0000313" key="3">
    <source>
        <dbReference type="EMBL" id="VDM53886.1"/>
    </source>
</evidence>
<reference evidence="3 4" key="2">
    <citation type="submission" date="2018-11" db="EMBL/GenBank/DDBJ databases">
        <authorList>
            <consortium name="Pathogen Informatics"/>
        </authorList>
    </citation>
    <scope>NUCLEOTIDE SEQUENCE [LARGE SCALE GENOMIC DNA]</scope>
    <source>
        <strain evidence="3 4">Costa Rica</strain>
    </source>
</reference>
<dbReference type="OrthoDB" id="899at2759"/>
<evidence type="ECO:0000313" key="5">
    <source>
        <dbReference type="WBParaSite" id="ACOC_0000230001-mRNA-1"/>
    </source>
</evidence>
<dbReference type="AlphaFoldDB" id="A0A0R3PE51"/>
<gene>
    <name evidence="3" type="ORF">ACOC_LOCUS2301</name>
</gene>
<dbReference type="EMBL" id="UYYA01000440">
    <property type="protein sequence ID" value="VDM53886.1"/>
    <property type="molecule type" value="Genomic_DNA"/>
</dbReference>
<dbReference type="SUPFAM" id="SSF47040">
    <property type="entry name" value="Kix domain of CBP (creb binding protein)"/>
    <property type="match status" value="1"/>
</dbReference>
<dbReference type="WBParaSite" id="ACOC_0000230001-mRNA-1">
    <property type="protein sequence ID" value="ACOC_0000230001-mRNA-1"/>
    <property type="gene ID" value="ACOC_0000230001"/>
</dbReference>
<dbReference type="Pfam" id="PF02172">
    <property type="entry name" value="KIX"/>
    <property type="match status" value="1"/>
</dbReference>
<dbReference type="PROSITE" id="PS50952">
    <property type="entry name" value="KIX"/>
    <property type="match status" value="1"/>
</dbReference>
<evidence type="ECO:0000259" key="2">
    <source>
        <dbReference type="PROSITE" id="PS50952"/>
    </source>
</evidence>
<keyword evidence="4" id="KW-1185">Reference proteome</keyword>
<dbReference type="InterPro" id="IPR003101">
    <property type="entry name" value="KIX_dom"/>
</dbReference>
<evidence type="ECO:0000313" key="4">
    <source>
        <dbReference type="Proteomes" id="UP000267027"/>
    </source>
</evidence>
<dbReference type="Proteomes" id="UP000267027">
    <property type="component" value="Unassembled WGS sequence"/>
</dbReference>
<proteinExistence type="predicted"/>
<name>A0A0R3PE51_ANGCS</name>